<dbReference type="STRING" id="86105.NF27_DP01530"/>
<evidence type="ECO:0000313" key="2">
    <source>
        <dbReference type="Proteomes" id="UP000031258"/>
    </source>
</evidence>
<proteinExistence type="predicted"/>
<protein>
    <recommendedName>
        <fullName evidence="3">Phage portal protein</fullName>
    </recommendedName>
</protein>
<name>A0A0C1QJB6_9RICK</name>
<dbReference type="Pfam" id="PF04860">
    <property type="entry name" value="Phage_portal"/>
    <property type="match status" value="1"/>
</dbReference>
<dbReference type="NCBIfam" id="TIGR01537">
    <property type="entry name" value="portal_HK97"/>
    <property type="match status" value="1"/>
</dbReference>
<reference evidence="1 2" key="1">
    <citation type="submission" date="2014-11" db="EMBL/GenBank/DDBJ databases">
        <title>A Rickettsiales Symbiont of Amoebae With Ancient Features.</title>
        <authorList>
            <person name="Schulz F."/>
            <person name="Martijn J."/>
            <person name="Wascher F."/>
            <person name="Kostanjsek R."/>
            <person name="Ettema T.J."/>
            <person name="Horn M."/>
        </authorList>
    </citation>
    <scope>NUCLEOTIDE SEQUENCE [LARGE SCALE GENOMIC DNA]</scope>
    <source>
        <strain evidence="1 2">UWC36</strain>
    </source>
</reference>
<evidence type="ECO:0008006" key="3">
    <source>
        <dbReference type="Google" id="ProtNLM"/>
    </source>
</evidence>
<organism evidence="1 2">
    <name type="scientific">Candidatus Jidaibacter acanthamoebae</name>
    <dbReference type="NCBI Taxonomy" id="86105"/>
    <lineage>
        <taxon>Bacteria</taxon>
        <taxon>Pseudomonadati</taxon>
        <taxon>Pseudomonadota</taxon>
        <taxon>Alphaproteobacteria</taxon>
        <taxon>Rickettsiales</taxon>
        <taxon>Candidatus Midichloriaceae</taxon>
        <taxon>Candidatus Jidaibacter</taxon>
    </lineage>
</organism>
<dbReference type="EMBL" id="JSWE01000092">
    <property type="protein sequence ID" value="KIE05609.1"/>
    <property type="molecule type" value="Genomic_DNA"/>
</dbReference>
<dbReference type="PATRIC" id="fig|86105.3.peg.701"/>
<dbReference type="Proteomes" id="UP000031258">
    <property type="component" value="Unassembled WGS sequence"/>
</dbReference>
<accession>A0A0C1QJB6</accession>
<dbReference type="InterPro" id="IPR006427">
    <property type="entry name" value="Portal_HK97"/>
</dbReference>
<keyword evidence="2" id="KW-1185">Reference proteome</keyword>
<dbReference type="InterPro" id="IPR006944">
    <property type="entry name" value="Phage/GTA_portal"/>
</dbReference>
<comment type="caution">
    <text evidence="1">The sequence shown here is derived from an EMBL/GenBank/DDBJ whole genome shotgun (WGS) entry which is preliminary data.</text>
</comment>
<sequence length="407" mass="45717">MKRLFYMFKKIKEKFLYKNFAGRNFAHMNLDSSYIYALNKPVWMDREYRIFASEAYMKNVIAHRSITMIAQSAASVPFKLYLTNETGKVPIEKHPILDLLNNPNPVMSGKELMESIYAYRLINGNAYLLAIGSERGGIEELVSLRPDRVAVIAGHNSMPSGYRYTVGSKSVDYNVDPITGYSSLLHIKNFHPLSDWYGLSSIESAAYSIDQHNQAGAWNQALLQNGARPSGAITVKNSEGNPANLSEEQFNRLKNMVDENFTGANNAGRPLILEGGLEWKEMSMSPKDMDFIESKHSSARDIALAFGMPPQLLGIPGDNTYSNLVEARLALWEQTIIPLISNICEHLSSWFGAVYGREYMVTYDTDSISALALRRESIWERVQNASFMTINEKRAVGLAPLKEGDKL</sequence>
<evidence type="ECO:0000313" key="1">
    <source>
        <dbReference type="EMBL" id="KIE05609.1"/>
    </source>
</evidence>
<gene>
    <name evidence="1" type="ORF">NF27_DP01530</name>
</gene>
<dbReference type="AlphaFoldDB" id="A0A0C1QJB6"/>